<dbReference type="EnsemblMetazoa" id="AQUA014914-RA">
    <property type="protein sequence ID" value="AQUA014914-PA"/>
    <property type="gene ID" value="AQUA014914"/>
</dbReference>
<dbReference type="Proteomes" id="UP000076407">
    <property type="component" value="Unassembled WGS sequence"/>
</dbReference>
<name>A0A182XSW0_ANOQN</name>
<keyword evidence="2" id="KW-1185">Reference proteome</keyword>
<evidence type="ECO:0000313" key="2">
    <source>
        <dbReference type="Proteomes" id="UP000076407"/>
    </source>
</evidence>
<accession>A0A182XSW0</accession>
<organism evidence="1 2">
    <name type="scientific">Anopheles quadriannulatus</name>
    <name type="common">Mosquito</name>
    <dbReference type="NCBI Taxonomy" id="34691"/>
    <lineage>
        <taxon>Eukaryota</taxon>
        <taxon>Metazoa</taxon>
        <taxon>Ecdysozoa</taxon>
        <taxon>Arthropoda</taxon>
        <taxon>Hexapoda</taxon>
        <taxon>Insecta</taxon>
        <taxon>Pterygota</taxon>
        <taxon>Neoptera</taxon>
        <taxon>Endopterygota</taxon>
        <taxon>Diptera</taxon>
        <taxon>Nematocera</taxon>
        <taxon>Culicoidea</taxon>
        <taxon>Culicidae</taxon>
        <taxon>Anophelinae</taxon>
        <taxon>Anopheles</taxon>
    </lineage>
</organism>
<sequence length="61" mass="7044">MNAVCKRRRLKQANLEHRQHKSANDIGKLERSNKQTAKRTIFIRVTFSFPVSHLSSHRGSA</sequence>
<proteinExistence type="predicted"/>
<evidence type="ECO:0000313" key="1">
    <source>
        <dbReference type="EnsemblMetazoa" id="AQUA014914-PA"/>
    </source>
</evidence>
<dbReference type="VEuPathDB" id="VectorBase:AQUA014914"/>
<protein>
    <submittedName>
        <fullName evidence="1">Uncharacterized protein</fullName>
    </submittedName>
</protein>
<dbReference type="AlphaFoldDB" id="A0A182XSW0"/>
<reference evidence="1" key="1">
    <citation type="submission" date="2020-05" db="UniProtKB">
        <authorList>
            <consortium name="EnsemblMetazoa"/>
        </authorList>
    </citation>
    <scope>IDENTIFICATION</scope>
    <source>
        <strain evidence="1">SANGQUA</strain>
    </source>
</reference>